<comment type="caution">
    <text evidence="3">The sequence shown here is derived from an EMBL/GenBank/DDBJ whole genome shotgun (WGS) entry which is preliminary data.</text>
</comment>
<dbReference type="Pfam" id="PF01774">
    <property type="entry name" value="UreD"/>
    <property type="match status" value="1"/>
</dbReference>
<dbReference type="PANTHER" id="PTHR33643:SF1">
    <property type="entry name" value="UREASE ACCESSORY PROTEIN D"/>
    <property type="match status" value="1"/>
</dbReference>
<dbReference type="InterPro" id="IPR002669">
    <property type="entry name" value="UreD"/>
</dbReference>
<evidence type="ECO:0000256" key="1">
    <source>
        <dbReference type="ARBA" id="ARBA00007177"/>
    </source>
</evidence>
<dbReference type="GO" id="GO:0016151">
    <property type="term" value="F:nickel cation binding"/>
    <property type="evidence" value="ECO:0007669"/>
    <property type="project" value="InterPro"/>
</dbReference>
<dbReference type="HAMAP" id="MF_01384">
    <property type="entry name" value="UreD"/>
    <property type="match status" value="1"/>
</dbReference>
<comment type="similarity">
    <text evidence="1">Belongs to the UreD family.</text>
</comment>
<keyword evidence="2" id="KW-0143">Chaperone</keyword>
<evidence type="ECO:0000313" key="4">
    <source>
        <dbReference type="Proteomes" id="UP001050691"/>
    </source>
</evidence>
<dbReference type="AlphaFoldDB" id="A0AAV5APR7"/>
<evidence type="ECO:0000256" key="2">
    <source>
        <dbReference type="ARBA" id="ARBA00023186"/>
    </source>
</evidence>
<organism evidence="3 4">
    <name type="scientific">Clathrus columnatus</name>
    <dbReference type="NCBI Taxonomy" id="1419009"/>
    <lineage>
        <taxon>Eukaryota</taxon>
        <taxon>Fungi</taxon>
        <taxon>Dikarya</taxon>
        <taxon>Basidiomycota</taxon>
        <taxon>Agaricomycotina</taxon>
        <taxon>Agaricomycetes</taxon>
        <taxon>Phallomycetidae</taxon>
        <taxon>Phallales</taxon>
        <taxon>Clathraceae</taxon>
        <taxon>Clathrus</taxon>
    </lineage>
</organism>
<proteinExistence type="inferred from homology"/>
<name>A0AAV5APR7_9AGAM</name>
<accession>A0AAV5APR7</accession>
<dbReference type="EMBL" id="BPWL01000009">
    <property type="protein sequence ID" value="GJJ13900.1"/>
    <property type="molecule type" value="Genomic_DNA"/>
</dbReference>
<sequence>MDTHPYNHSTNETAQAKGKVDVHSFGNEANFSVLSYTYPLKMLSPKFQSTGILPTAVAYILSYGGGLVCGDKVELEVNVDVNTALLFLTQGSTKVFKVRPDLSKHGNAASRPSIATSQIMNVTVQNGGIILLLVDPVICFRNASYMQQQTFNLAPTASLVVLDWITAGRLPQGEDWDFTRYQSINEFCVNGRRYARDAILLEACSETVTAGSSLRPPCALKDRLNPYKCYATVFLFGPLVVNITESLMTKQAKVSQLQLKTPPPFLWSISAVEHGWVLRIAGSEAEIVREWLRDALSGLSDIIGEQIYSKTFI</sequence>
<gene>
    <name evidence="3" type="ORF">Clacol_008157</name>
</gene>
<evidence type="ECO:0000313" key="3">
    <source>
        <dbReference type="EMBL" id="GJJ13900.1"/>
    </source>
</evidence>
<evidence type="ECO:0008006" key="5">
    <source>
        <dbReference type="Google" id="ProtNLM"/>
    </source>
</evidence>
<keyword evidence="4" id="KW-1185">Reference proteome</keyword>
<protein>
    <recommendedName>
        <fullName evidence="5">UreD-domain-containing protein</fullName>
    </recommendedName>
</protein>
<dbReference type="PANTHER" id="PTHR33643">
    <property type="entry name" value="UREASE ACCESSORY PROTEIN D"/>
    <property type="match status" value="1"/>
</dbReference>
<reference evidence="3" key="1">
    <citation type="submission" date="2021-10" db="EMBL/GenBank/DDBJ databases">
        <title>De novo Genome Assembly of Clathrus columnatus (Basidiomycota, Fungi) Using Illumina and Nanopore Sequence Data.</title>
        <authorList>
            <person name="Ogiso-Tanaka E."/>
            <person name="Itagaki H."/>
            <person name="Hosoya T."/>
            <person name="Hosaka K."/>
        </authorList>
    </citation>
    <scope>NUCLEOTIDE SEQUENCE</scope>
    <source>
        <strain evidence="3">MO-923</strain>
    </source>
</reference>
<dbReference type="Proteomes" id="UP001050691">
    <property type="component" value="Unassembled WGS sequence"/>
</dbReference>